<dbReference type="InterPro" id="IPR003386">
    <property type="entry name" value="LACT/PDAT_acylTrfase"/>
</dbReference>
<comment type="caution">
    <text evidence="1">The sequence shown here is derived from an EMBL/GenBank/DDBJ whole genome shotgun (WGS) entry which is preliminary data.</text>
</comment>
<evidence type="ECO:0000313" key="2">
    <source>
        <dbReference type="Proteomes" id="UP001152888"/>
    </source>
</evidence>
<dbReference type="Pfam" id="PF02450">
    <property type="entry name" value="LCAT"/>
    <property type="match status" value="1"/>
</dbReference>
<dbReference type="PANTHER" id="PTHR11440">
    <property type="entry name" value="LECITHIN-CHOLESTEROL ACYLTRANSFERASE-RELATED"/>
    <property type="match status" value="1"/>
</dbReference>
<evidence type="ECO:0008006" key="3">
    <source>
        <dbReference type="Google" id="ProtNLM"/>
    </source>
</evidence>
<keyword evidence="2" id="KW-1185">Reference proteome</keyword>
<sequence>MFLKVQYISVACIFFTLETLSWAYLNPVILIPGDGGCQVEAKLNKSSVVHYICEKITKDYFTIWLNLELLVPLVIDCWIDNIKLYYDNNTRTTHNPPGVQTQVPGFGITETVEWLDPSHASSGSYFNDVVATLVSLGHVRNKTIKGAPYDFRKAPNENVEYFVYLKKLIEDTYDENDKTPVIIIAHSMGGPMALYFLNLQTQSWKDKYIRSIVTLSGVWGGSMKAVKVYAIGNFF</sequence>
<organism evidence="1 2">
    <name type="scientific">Acanthoscelides obtectus</name>
    <name type="common">Bean weevil</name>
    <name type="synonym">Bruchus obtectus</name>
    <dbReference type="NCBI Taxonomy" id="200917"/>
    <lineage>
        <taxon>Eukaryota</taxon>
        <taxon>Metazoa</taxon>
        <taxon>Ecdysozoa</taxon>
        <taxon>Arthropoda</taxon>
        <taxon>Hexapoda</taxon>
        <taxon>Insecta</taxon>
        <taxon>Pterygota</taxon>
        <taxon>Neoptera</taxon>
        <taxon>Endopterygota</taxon>
        <taxon>Coleoptera</taxon>
        <taxon>Polyphaga</taxon>
        <taxon>Cucujiformia</taxon>
        <taxon>Chrysomeloidea</taxon>
        <taxon>Chrysomelidae</taxon>
        <taxon>Bruchinae</taxon>
        <taxon>Bruchini</taxon>
        <taxon>Acanthoscelides</taxon>
    </lineage>
</organism>
<evidence type="ECO:0000313" key="1">
    <source>
        <dbReference type="EMBL" id="CAH1953902.1"/>
    </source>
</evidence>
<name>A0A9P0JJ23_ACAOB</name>
<accession>A0A9P0JJ23</accession>
<dbReference type="GO" id="GO:0006629">
    <property type="term" value="P:lipid metabolic process"/>
    <property type="evidence" value="ECO:0007669"/>
    <property type="project" value="InterPro"/>
</dbReference>
<dbReference type="AlphaFoldDB" id="A0A9P0JJ23"/>
<dbReference type="EMBL" id="CAKOFQ010006652">
    <property type="protein sequence ID" value="CAH1953902.1"/>
    <property type="molecule type" value="Genomic_DNA"/>
</dbReference>
<dbReference type="Gene3D" id="3.40.50.1820">
    <property type="entry name" value="alpha/beta hydrolase"/>
    <property type="match status" value="1"/>
</dbReference>
<dbReference type="GO" id="GO:0008374">
    <property type="term" value="F:O-acyltransferase activity"/>
    <property type="evidence" value="ECO:0007669"/>
    <property type="project" value="InterPro"/>
</dbReference>
<reference evidence="1" key="1">
    <citation type="submission" date="2022-03" db="EMBL/GenBank/DDBJ databases">
        <authorList>
            <person name="Sayadi A."/>
        </authorList>
    </citation>
    <scope>NUCLEOTIDE SEQUENCE</scope>
</reference>
<gene>
    <name evidence="1" type="ORF">ACAOBT_LOCUS285</name>
</gene>
<dbReference type="InterPro" id="IPR029058">
    <property type="entry name" value="AB_hydrolase_fold"/>
</dbReference>
<dbReference type="OrthoDB" id="190846at2759"/>
<dbReference type="SUPFAM" id="SSF53474">
    <property type="entry name" value="alpha/beta-Hydrolases"/>
    <property type="match status" value="1"/>
</dbReference>
<dbReference type="Proteomes" id="UP001152888">
    <property type="component" value="Unassembled WGS sequence"/>
</dbReference>
<proteinExistence type="predicted"/>
<protein>
    <recommendedName>
        <fullName evidence="3">Group XV phospholipase A2</fullName>
    </recommendedName>
</protein>